<evidence type="ECO:0000256" key="1">
    <source>
        <dbReference type="SAM" id="SignalP"/>
    </source>
</evidence>
<protein>
    <submittedName>
        <fullName evidence="2">Uncharacterized protein</fullName>
    </submittedName>
</protein>
<gene>
    <name evidence="2" type="ORF">BJ958_004289</name>
</gene>
<evidence type="ECO:0000313" key="3">
    <source>
        <dbReference type="Proteomes" id="UP000582231"/>
    </source>
</evidence>
<reference evidence="2 3" key="1">
    <citation type="submission" date="2020-07" db="EMBL/GenBank/DDBJ databases">
        <title>Sequencing the genomes of 1000 actinobacteria strains.</title>
        <authorList>
            <person name="Klenk H.-P."/>
        </authorList>
    </citation>
    <scope>NUCLEOTIDE SEQUENCE [LARGE SCALE GENOMIC DNA]</scope>
    <source>
        <strain evidence="2 3">DSM 19082</strain>
    </source>
</reference>
<comment type="caution">
    <text evidence="2">The sequence shown here is derived from an EMBL/GenBank/DDBJ whole genome shotgun (WGS) entry which is preliminary data.</text>
</comment>
<dbReference type="AlphaFoldDB" id="A0A852RCL7"/>
<proteinExistence type="predicted"/>
<dbReference type="Proteomes" id="UP000582231">
    <property type="component" value="Unassembled WGS sequence"/>
</dbReference>
<keyword evidence="1" id="KW-0732">Signal</keyword>
<organism evidence="2 3">
    <name type="scientific">Nocardioides kongjuensis</name>
    <dbReference type="NCBI Taxonomy" id="349522"/>
    <lineage>
        <taxon>Bacteria</taxon>
        <taxon>Bacillati</taxon>
        <taxon>Actinomycetota</taxon>
        <taxon>Actinomycetes</taxon>
        <taxon>Propionibacteriales</taxon>
        <taxon>Nocardioidaceae</taxon>
        <taxon>Nocardioides</taxon>
    </lineage>
</organism>
<accession>A0A852RCL7</accession>
<sequence>MRIAMKMIAGMAVLATALLGLMISPGSAGAVTPARAAELQYHVVNNFTAGEIRNSGRFYAKGDAVTYLGKRVKLQRKRPGGDWVTVDRDRADAVSGHFKFKFSDRCNTKFRLVLKASGVYAKTKIKIGRIVCY</sequence>
<dbReference type="RefSeq" id="WP_179728881.1">
    <property type="nucleotide sequence ID" value="NZ_BAABEF010000001.1"/>
</dbReference>
<dbReference type="EMBL" id="JACCBF010000001">
    <property type="protein sequence ID" value="NYD32743.1"/>
    <property type="molecule type" value="Genomic_DNA"/>
</dbReference>
<keyword evidence="3" id="KW-1185">Reference proteome</keyword>
<evidence type="ECO:0000313" key="2">
    <source>
        <dbReference type="EMBL" id="NYD32743.1"/>
    </source>
</evidence>
<feature type="chain" id="PRO_5039370630" evidence="1">
    <location>
        <begin position="31"/>
        <end position="133"/>
    </location>
</feature>
<name>A0A852RCL7_9ACTN</name>
<feature type="signal peptide" evidence="1">
    <location>
        <begin position="1"/>
        <end position="30"/>
    </location>
</feature>